<dbReference type="EMBL" id="GBRH01245777">
    <property type="protein sequence ID" value="JAD52118.1"/>
    <property type="molecule type" value="Transcribed_RNA"/>
</dbReference>
<organism evidence="1">
    <name type="scientific">Arundo donax</name>
    <name type="common">Giant reed</name>
    <name type="synonym">Donax arundinaceus</name>
    <dbReference type="NCBI Taxonomy" id="35708"/>
    <lineage>
        <taxon>Eukaryota</taxon>
        <taxon>Viridiplantae</taxon>
        <taxon>Streptophyta</taxon>
        <taxon>Embryophyta</taxon>
        <taxon>Tracheophyta</taxon>
        <taxon>Spermatophyta</taxon>
        <taxon>Magnoliopsida</taxon>
        <taxon>Liliopsida</taxon>
        <taxon>Poales</taxon>
        <taxon>Poaceae</taxon>
        <taxon>PACMAD clade</taxon>
        <taxon>Arundinoideae</taxon>
        <taxon>Arundineae</taxon>
        <taxon>Arundo</taxon>
    </lineage>
</organism>
<protein>
    <submittedName>
        <fullName evidence="1">Uncharacterized protein</fullName>
    </submittedName>
</protein>
<accession>A0A0A9AQJ5</accession>
<proteinExistence type="predicted"/>
<sequence length="41" mass="4672">MIFLISMSFWTMKAQKIARPFACFCALDAIFSLLSGEIQQI</sequence>
<reference evidence="1" key="2">
    <citation type="journal article" date="2015" name="Data Brief">
        <title>Shoot transcriptome of the giant reed, Arundo donax.</title>
        <authorList>
            <person name="Barrero R.A."/>
            <person name="Guerrero F.D."/>
            <person name="Moolhuijzen P."/>
            <person name="Goolsby J.A."/>
            <person name="Tidwell J."/>
            <person name="Bellgard S.E."/>
            <person name="Bellgard M.I."/>
        </authorList>
    </citation>
    <scope>NUCLEOTIDE SEQUENCE</scope>
    <source>
        <tissue evidence="1">Shoot tissue taken approximately 20 cm above the soil surface</tissue>
    </source>
</reference>
<evidence type="ECO:0000313" key="1">
    <source>
        <dbReference type="EMBL" id="JAD52118.1"/>
    </source>
</evidence>
<reference evidence="1" key="1">
    <citation type="submission" date="2014-09" db="EMBL/GenBank/DDBJ databases">
        <authorList>
            <person name="Magalhaes I.L.F."/>
            <person name="Oliveira U."/>
            <person name="Santos F.R."/>
            <person name="Vidigal T.H.D.A."/>
            <person name="Brescovit A.D."/>
            <person name="Santos A.J."/>
        </authorList>
    </citation>
    <scope>NUCLEOTIDE SEQUENCE</scope>
    <source>
        <tissue evidence="1">Shoot tissue taken approximately 20 cm above the soil surface</tissue>
    </source>
</reference>
<dbReference type="AlphaFoldDB" id="A0A0A9AQJ5"/>
<name>A0A0A9AQJ5_ARUDO</name>